<evidence type="ECO:0000313" key="3">
    <source>
        <dbReference type="EMBL" id="RQO98773.1"/>
    </source>
</evidence>
<feature type="compositionally biased region" description="Basic and acidic residues" evidence="1">
    <location>
        <begin position="295"/>
        <end position="308"/>
    </location>
</feature>
<dbReference type="InterPro" id="IPR024768">
    <property type="entry name" value="Marf1"/>
</dbReference>
<feature type="region of interest" description="Disordered" evidence="1">
    <location>
        <begin position="174"/>
        <end position="392"/>
    </location>
</feature>
<dbReference type="InterPro" id="IPR021139">
    <property type="entry name" value="NYN"/>
</dbReference>
<evidence type="ECO:0000259" key="2">
    <source>
        <dbReference type="Pfam" id="PF01936"/>
    </source>
</evidence>
<protein>
    <recommendedName>
        <fullName evidence="2">NYN domain-containing protein</fullName>
    </recommendedName>
</protein>
<gene>
    <name evidence="3" type="ORF">POPTR_013G003301</name>
</gene>
<feature type="domain" description="NYN" evidence="2">
    <location>
        <begin position="18"/>
        <end position="154"/>
    </location>
</feature>
<dbReference type="GO" id="GO:0010468">
    <property type="term" value="P:regulation of gene expression"/>
    <property type="evidence" value="ECO:0007669"/>
    <property type="project" value="InterPro"/>
</dbReference>
<dbReference type="Proteomes" id="UP000006729">
    <property type="component" value="Chromosome 13"/>
</dbReference>
<feature type="compositionally biased region" description="Polar residues" evidence="1">
    <location>
        <begin position="231"/>
        <end position="246"/>
    </location>
</feature>
<dbReference type="STRING" id="3694.A0A3N7FUW5"/>
<organism evidence="3 4">
    <name type="scientific">Populus trichocarpa</name>
    <name type="common">Western balsam poplar</name>
    <name type="synonym">Populus balsamifera subsp. trichocarpa</name>
    <dbReference type="NCBI Taxonomy" id="3694"/>
    <lineage>
        <taxon>Eukaryota</taxon>
        <taxon>Viridiplantae</taxon>
        <taxon>Streptophyta</taxon>
        <taxon>Embryophyta</taxon>
        <taxon>Tracheophyta</taxon>
        <taxon>Spermatophyta</taxon>
        <taxon>Magnoliopsida</taxon>
        <taxon>eudicotyledons</taxon>
        <taxon>Gunneridae</taxon>
        <taxon>Pentapetalae</taxon>
        <taxon>rosids</taxon>
        <taxon>fabids</taxon>
        <taxon>Malpighiales</taxon>
        <taxon>Salicaceae</taxon>
        <taxon>Saliceae</taxon>
        <taxon>Populus</taxon>
    </lineage>
</organism>
<feature type="compositionally biased region" description="Basic and acidic residues" evidence="1">
    <location>
        <begin position="357"/>
        <end position="371"/>
    </location>
</feature>
<sequence>MSAMGGGGGADAQYVSAKTSVWWDIENCAVPRVCDPHAIAQNISSALVQMNYRGPVSISAYGDTHGIHSTAQQALSSTGIVLNHVPAGVKDASDKKILVDMLLWAADNPAPANYLLISGDRDFSNALHQLRMRRYNILLAQPKTASAPLVAAAKSVWLWTSLLAGGRPLAEGELQQHGSKNYTSTSDTTQIPASDTAQMKEPVDSYSEKPYVANQKSPSTSRRARVRANATLRNPSQTNESKTTSTPLDPGAPPPMPARPNGTSSTSAPSTRVPAFDSLNNCGHPVSSSSVQRNPELKHDPKNKPDSKNKKKSKVENSKGSGEGKGPEVKHDPQKKPEGENKKKPGGENSKGSCDGKGPELIHDPQKKPEGENSEGSCEGKGPELIHDPDKKPIGRKLNISRFFSFRYPICKGLIYQYLRRKICLPYRIKIVGFPCNLRLLLCIVLSPLFCKCMIHHIIKN</sequence>
<evidence type="ECO:0000313" key="4">
    <source>
        <dbReference type="Proteomes" id="UP000006729"/>
    </source>
</evidence>
<dbReference type="PANTHER" id="PTHR14379">
    <property type="entry name" value="LIMKAIN B LKAP"/>
    <property type="match status" value="1"/>
</dbReference>
<dbReference type="InParanoid" id="A0A3N7FUW5"/>
<dbReference type="Pfam" id="PF01936">
    <property type="entry name" value="NYN"/>
    <property type="match status" value="1"/>
</dbReference>
<feature type="compositionally biased region" description="Basic and acidic residues" evidence="1">
    <location>
        <begin position="381"/>
        <end position="392"/>
    </location>
</feature>
<feature type="compositionally biased region" description="Polar residues" evidence="1">
    <location>
        <begin position="176"/>
        <end position="197"/>
    </location>
</feature>
<dbReference type="AlphaFoldDB" id="A0A3N7FUW5"/>
<dbReference type="GO" id="GO:0004540">
    <property type="term" value="F:RNA nuclease activity"/>
    <property type="evidence" value="ECO:0007669"/>
    <property type="project" value="InterPro"/>
</dbReference>
<evidence type="ECO:0000256" key="1">
    <source>
        <dbReference type="SAM" id="MobiDB-lite"/>
    </source>
</evidence>
<reference evidence="3 4" key="1">
    <citation type="journal article" date="2006" name="Science">
        <title>The genome of black cottonwood, Populus trichocarpa (Torr. &amp; Gray).</title>
        <authorList>
            <person name="Tuskan G.A."/>
            <person name="Difazio S."/>
            <person name="Jansson S."/>
            <person name="Bohlmann J."/>
            <person name="Grigoriev I."/>
            <person name="Hellsten U."/>
            <person name="Putnam N."/>
            <person name="Ralph S."/>
            <person name="Rombauts S."/>
            <person name="Salamov A."/>
            <person name="Schein J."/>
            <person name="Sterck L."/>
            <person name="Aerts A."/>
            <person name="Bhalerao R.R."/>
            <person name="Bhalerao R.P."/>
            <person name="Blaudez D."/>
            <person name="Boerjan W."/>
            <person name="Brun A."/>
            <person name="Brunner A."/>
            <person name="Busov V."/>
            <person name="Campbell M."/>
            <person name="Carlson J."/>
            <person name="Chalot M."/>
            <person name="Chapman J."/>
            <person name="Chen G.L."/>
            <person name="Cooper D."/>
            <person name="Coutinho P.M."/>
            <person name="Couturier J."/>
            <person name="Covert S."/>
            <person name="Cronk Q."/>
            <person name="Cunningham R."/>
            <person name="Davis J."/>
            <person name="Degroeve S."/>
            <person name="Dejardin A."/>
            <person name="Depamphilis C."/>
            <person name="Detter J."/>
            <person name="Dirks B."/>
            <person name="Dubchak I."/>
            <person name="Duplessis S."/>
            <person name="Ehlting J."/>
            <person name="Ellis B."/>
            <person name="Gendler K."/>
            <person name="Goodstein D."/>
            <person name="Gribskov M."/>
            <person name="Grimwood J."/>
            <person name="Groover A."/>
            <person name="Gunter L."/>
            <person name="Hamberger B."/>
            <person name="Heinze B."/>
            <person name="Helariutta Y."/>
            <person name="Henrissat B."/>
            <person name="Holligan D."/>
            <person name="Holt R."/>
            <person name="Huang W."/>
            <person name="Islam-Faridi N."/>
            <person name="Jones S."/>
            <person name="Jones-Rhoades M."/>
            <person name="Jorgensen R."/>
            <person name="Joshi C."/>
            <person name="Kangasjarvi J."/>
            <person name="Karlsson J."/>
            <person name="Kelleher C."/>
            <person name="Kirkpatrick R."/>
            <person name="Kirst M."/>
            <person name="Kohler A."/>
            <person name="Kalluri U."/>
            <person name="Larimer F."/>
            <person name="Leebens-Mack J."/>
            <person name="Leple J.C."/>
            <person name="Locascio P."/>
            <person name="Lou Y."/>
            <person name="Lucas S."/>
            <person name="Martin F."/>
            <person name="Montanini B."/>
            <person name="Napoli C."/>
            <person name="Nelson D.R."/>
            <person name="Nelson C."/>
            <person name="Nieminen K."/>
            <person name="Nilsson O."/>
            <person name="Pereda V."/>
            <person name="Peter G."/>
            <person name="Philippe R."/>
            <person name="Pilate G."/>
            <person name="Poliakov A."/>
            <person name="Razumovskaya J."/>
            <person name="Richardson P."/>
            <person name="Rinaldi C."/>
            <person name="Ritland K."/>
            <person name="Rouze P."/>
            <person name="Ryaboy D."/>
            <person name="Schmutz J."/>
            <person name="Schrader J."/>
            <person name="Segerman B."/>
            <person name="Shin H."/>
            <person name="Siddiqui A."/>
            <person name="Sterky F."/>
            <person name="Terry A."/>
            <person name="Tsai C.J."/>
            <person name="Uberbacher E."/>
            <person name="Unneberg P."/>
            <person name="Vahala J."/>
            <person name="Wall K."/>
            <person name="Wessler S."/>
            <person name="Yang G."/>
            <person name="Yin T."/>
            <person name="Douglas C."/>
            <person name="Marra M."/>
            <person name="Sandberg G."/>
            <person name="Van de Peer Y."/>
            <person name="Rokhsar D."/>
        </authorList>
    </citation>
    <scope>NUCLEOTIDE SEQUENCE [LARGE SCALE GENOMIC DNA]</scope>
    <source>
        <strain evidence="4">cv. Nisqually</strain>
    </source>
</reference>
<name>A0A3N7FUW5_POPTR</name>
<dbReference type="PANTHER" id="PTHR14379:SF3">
    <property type="entry name" value="MEIOSIS REGULATOR AND MRNA STABILITY FACTOR 1"/>
    <property type="match status" value="1"/>
</dbReference>
<proteinExistence type="predicted"/>
<feature type="compositionally biased region" description="Polar residues" evidence="1">
    <location>
        <begin position="278"/>
        <end position="293"/>
    </location>
</feature>
<dbReference type="GO" id="GO:0005777">
    <property type="term" value="C:peroxisome"/>
    <property type="evidence" value="ECO:0007669"/>
    <property type="project" value="InterPro"/>
</dbReference>
<accession>A0A3N7FUW5</accession>
<feature type="compositionally biased region" description="Basic and acidic residues" evidence="1">
    <location>
        <begin position="325"/>
        <end position="346"/>
    </location>
</feature>
<feature type="compositionally biased region" description="Polar residues" evidence="1">
    <location>
        <begin position="261"/>
        <end position="270"/>
    </location>
</feature>
<dbReference type="CDD" id="cd10910">
    <property type="entry name" value="PIN_limkain_b1_N_like"/>
    <property type="match status" value="1"/>
</dbReference>
<dbReference type="Gene3D" id="3.40.50.1010">
    <property type="entry name" value="5'-nuclease"/>
    <property type="match status" value="1"/>
</dbReference>
<keyword evidence="4" id="KW-1185">Reference proteome</keyword>
<dbReference type="EMBL" id="CM009302">
    <property type="protein sequence ID" value="RQO98773.1"/>
    <property type="molecule type" value="Genomic_DNA"/>
</dbReference>